<dbReference type="InterPro" id="IPR014756">
    <property type="entry name" value="Ig_E-set"/>
</dbReference>
<proteinExistence type="predicted"/>
<dbReference type="PROSITE" id="PS50194">
    <property type="entry name" value="FILAMIN_REPEAT"/>
    <property type="match status" value="1"/>
</dbReference>
<evidence type="ECO:0000256" key="1">
    <source>
        <dbReference type="PROSITE-ProRule" id="PRU00087"/>
    </source>
</evidence>
<reference evidence="2" key="1">
    <citation type="submission" date="2021-10" db="EMBL/GenBank/DDBJ databases">
        <title>Tropical sea cucumber genome reveals ecological adaptation and Cuvierian tubules defense mechanism.</title>
        <authorList>
            <person name="Chen T."/>
        </authorList>
    </citation>
    <scope>NUCLEOTIDE SEQUENCE</scope>
    <source>
        <strain evidence="2">Nanhai2018</strain>
        <tissue evidence="2">Muscle</tissue>
    </source>
</reference>
<sequence>MLSGWDNRTFMEYLLLCCLMFIFTIFLNDGGHEILNDPEMKSKVVEKRMQSKRIFSPKKRYNSTFYEVSESATGVILRLHHHLVASTEKQDYCEVVGEGLHHATTGTIAKLTIKINKTCTRGHELGGTSGFSVLAVGKNHIFSFDPSAIEEGTLDTEFTCTPAYPGTYELYVEDIVYKGQWQVPGSPFQLVLEADSLTEITYDDELPSCQTLQIPRTNLSWVEGHWLTRELTRDGQDTLRSGWVFQPKVCNFDIFTKSDIAMAAASPVPKTIVVLGTSTERGIFLSLVDLALMEGEKDHFKDSDLGKCWGFVELQLGNLRFIYQDFRVEFSRQANERDDKRVKITCHDEKKVEEDYKIFDDAMGFLKEFLFNDRIWPDLILMCVRDVSQLRVIINEIPSSWNGTLYVLSGFKNWQKSFYTHSGRKAEIEKAQQYPSVDRRVQVLDGWTVATGMRHDTEGSPMIMGSPHWHRWCNELNGEMRICGNPTEMVAQILLGKVLAPDGRKSWLKSVDFQARQRATLNVPREILLCHDCPATLLPFHVKRVPELKCYRSTKGLNRGFLKNAHVWNGSMCPADCMKTEPTGKATTNSGMVDVRECFVLL</sequence>
<dbReference type="Gene3D" id="2.60.40.10">
    <property type="entry name" value="Immunoglobulins"/>
    <property type="match status" value="1"/>
</dbReference>
<gene>
    <name evidence="2" type="ORF">HOLleu_06310</name>
</gene>
<dbReference type="AlphaFoldDB" id="A0A9Q1CM95"/>
<feature type="repeat" description="Filamin" evidence="1">
    <location>
        <begin position="85"/>
        <end position="192"/>
    </location>
</feature>
<dbReference type="InterPro" id="IPR017868">
    <property type="entry name" value="Filamin/ABP280_repeat-like"/>
</dbReference>
<accession>A0A9Q1CM95</accession>
<evidence type="ECO:0000313" key="3">
    <source>
        <dbReference type="Proteomes" id="UP001152320"/>
    </source>
</evidence>
<dbReference type="OrthoDB" id="5334309at2759"/>
<protein>
    <submittedName>
        <fullName evidence="2">Uncharacterized protein</fullName>
    </submittedName>
</protein>
<comment type="caution">
    <text evidence="2">The sequence shown here is derived from an EMBL/GenBank/DDBJ whole genome shotgun (WGS) entry which is preliminary data.</text>
</comment>
<dbReference type="SUPFAM" id="SSF81296">
    <property type="entry name" value="E set domains"/>
    <property type="match status" value="1"/>
</dbReference>
<dbReference type="InterPro" id="IPR013783">
    <property type="entry name" value="Ig-like_fold"/>
</dbReference>
<evidence type="ECO:0000313" key="2">
    <source>
        <dbReference type="EMBL" id="KAJ8047333.1"/>
    </source>
</evidence>
<dbReference type="EMBL" id="JAIZAY010000002">
    <property type="protein sequence ID" value="KAJ8047333.1"/>
    <property type="molecule type" value="Genomic_DNA"/>
</dbReference>
<organism evidence="2 3">
    <name type="scientific">Holothuria leucospilota</name>
    <name type="common">Black long sea cucumber</name>
    <name type="synonym">Mertensiothuria leucospilota</name>
    <dbReference type="NCBI Taxonomy" id="206669"/>
    <lineage>
        <taxon>Eukaryota</taxon>
        <taxon>Metazoa</taxon>
        <taxon>Echinodermata</taxon>
        <taxon>Eleutherozoa</taxon>
        <taxon>Echinozoa</taxon>
        <taxon>Holothuroidea</taxon>
        <taxon>Aspidochirotacea</taxon>
        <taxon>Aspidochirotida</taxon>
        <taxon>Holothuriidae</taxon>
        <taxon>Holothuria</taxon>
    </lineage>
</organism>
<name>A0A9Q1CM95_HOLLE</name>
<dbReference type="Proteomes" id="UP001152320">
    <property type="component" value="Chromosome 2"/>
</dbReference>
<keyword evidence="3" id="KW-1185">Reference proteome</keyword>